<feature type="region of interest" description="Disordered" evidence="1">
    <location>
        <begin position="1"/>
        <end position="28"/>
    </location>
</feature>
<feature type="compositionally biased region" description="Basic residues" evidence="1">
    <location>
        <begin position="1"/>
        <end position="18"/>
    </location>
</feature>
<evidence type="ECO:0000313" key="2">
    <source>
        <dbReference type="EMBL" id="KAJ8570770.1"/>
    </source>
</evidence>
<protein>
    <submittedName>
        <fullName evidence="2">Uncharacterized protein</fullName>
    </submittedName>
</protein>
<reference evidence="3" key="1">
    <citation type="journal article" date="2023" name="Proc. Natl. Acad. Sci. U.S.A.">
        <title>Genomic and structural basis for evolution of tropane alkaloid biosynthesis.</title>
        <authorList>
            <person name="Wanga Y.-J."/>
            <person name="Taina T."/>
            <person name="Yua J.-Y."/>
            <person name="Lia J."/>
            <person name="Xua B."/>
            <person name="Chenc J."/>
            <person name="D'Auriad J.C."/>
            <person name="Huanga J.-P."/>
            <person name="Huanga S.-X."/>
        </authorList>
    </citation>
    <scope>NUCLEOTIDE SEQUENCE [LARGE SCALE GENOMIC DNA]</scope>
    <source>
        <strain evidence="3">cv. KIB-2019</strain>
    </source>
</reference>
<sequence>METKLGRRQRWRRTKRRGNWVPRGSPSYHHRRRISLSRSAREVPTLDLAIHIHRFLLFLPALANRLLYPRSPILLRWRQICYPDPPERSPTLYLAIQIYRRGH</sequence>
<keyword evidence="3" id="KW-1185">Reference proteome</keyword>
<organism evidence="2 3">
    <name type="scientific">Anisodus acutangulus</name>
    <dbReference type="NCBI Taxonomy" id="402998"/>
    <lineage>
        <taxon>Eukaryota</taxon>
        <taxon>Viridiplantae</taxon>
        <taxon>Streptophyta</taxon>
        <taxon>Embryophyta</taxon>
        <taxon>Tracheophyta</taxon>
        <taxon>Spermatophyta</taxon>
        <taxon>Magnoliopsida</taxon>
        <taxon>eudicotyledons</taxon>
        <taxon>Gunneridae</taxon>
        <taxon>Pentapetalae</taxon>
        <taxon>asterids</taxon>
        <taxon>lamiids</taxon>
        <taxon>Solanales</taxon>
        <taxon>Solanaceae</taxon>
        <taxon>Solanoideae</taxon>
        <taxon>Hyoscyameae</taxon>
        <taxon>Anisodus</taxon>
    </lineage>
</organism>
<gene>
    <name evidence="2" type="ORF">K7X08_037742</name>
</gene>
<name>A0A9Q1N0N1_9SOLA</name>
<dbReference type="AlphaFoldDB" id="A0A9Q1N0N1"/>
<evidence type="ECO:0000256" key="1">
    <source>
        <dbReference type="SAM" id="MobiDB-lite"/>
    </source>
</evidence>
<dbReference type="Proteomes" id="UP001152561">
    <property type="component" value="Unassembled WGS sequence"/>
</dbReference>
<comment type="caution">
    <text evidence="2">The sequence shown here is derived from an EMBL/GenBank/DDBJ whole genome shotgun (WGS) entry which is preliminary data.</text>
</comment>
<accession>A0A9Q1N0N1</accession>
<dbReference type="EMBL" id="JAJAGQ010000002">
    <property type="protein sequence ID" value="KAJ8570770.1"/>
    <property type="molecule type" value="Genomic_DNA"/>
</dbReference>
<proteinExistence type="predicted"/>
<evidence type="ECO:0000313" key="3">
    <source>
        <dbReference type="Proteomes" id="UP001152561"/>
    </source>
</evidence>